<feature type="region of interest" description="Disordered" evidence="1">
    <location>
        <begin position="181"/>
        <end position="241"/>
    </location>
</feature>
<keyword evidence="2" id="KW-0472">Membrane</keyword>
<reference evidence="4" key="1">
    <citation type="journal article" date="2019" name="Int. J. Syst. Evol. Microbiol.">
        <title>The Global Catalogue of Microorganisms (GCM) 10K type strain sequencing project: providing services to taxonomists for standard genome sequencing and annotation.</title>
        <authorList>
            <consortium name="The Broad Institute Genomics Platform"/>
            <consortium name="The Broad Institute Genome Sequencing Center for Infectious Disease"/>
            <person name="Wu L."/>
            <person name="Ma J."/>
        </authorList>
    </citation>
    <scope>NUCLEOTIDE SEQUENCE [LARGE SCALE GENOMIC DNA]</scope>
    <source>
        <strain evidence="4">JCM 17441</strain>
    </source>
</reference>
<keyword evidence="4" id="KW-1185">Reference proteome</keyword>
<evidence type="ECO:0000313" key="4">
    <source>
        <dbReference type="Proteomes" id="UP001500620"/>
    </source>
</evidence>
<dbReference type="RefSeq" id="WP_345127939.1">
    <property type="nucleotide sequence ID" value="NZ_BAABAT010000008.1"/>
</dbReference>
<feature type="transmembrane region" description="Helical" evidence="2">
    <location>
        <begin position="130"/>
        <end position="150"/>
    </location>
</feature>
<evidence type="ECO:0000256" key="1">
    <source>
        <dbReference type="SAM" id="MobiDB-lite"/>
    </source>
</evidence>
<evidence type="ECO:0000313" key="3">
    <source>
        <dbReference type="EMBL" id="GAA4249703.1"/>
    </source>
</evidence>
<feature type="transmembrane region" description="Helical" evidence="2">
    <location>
        <begin position="376"/>
        <end position="395"/>
    </location>
</feature>
<protein>
    <recommendedName>
        <fullName evidence="5">MFS transporter</fullName>
    </recommendedName>
</protein>
<dbReference type="Proteomes" id="UP001500620">
    <property type="component" value="Unassembled WGS sequence"/>
</dbReference>
<feature type="transmembrane region" description="Helical" evidence="2">
    <location>
        <begin position="264"/>
        <end position="288"/>
    </location>
</feature>
<name>A0ABP8D896_9ACTN</name>
<feature type="transmembrane region" description="Helical" evidence="2">
    <location>
        <begin position="407"/>
        <end position="427"/>
    </location>
</feature>
<evidence type="ECO:0008006" key="5">
    <source>
        <dbReference type="Google" id="ProtNLM"/>
    </source>
</evidence>
<accession>A0ABP8D896</accession>
<comment type="caution">
    <text evidence="3">The sequence shown here is derived from an EMBL/GenBank/DDBJ whole genome shotgun (WGS) entry which is preliminary data.</text>
</comment>
<feature type="transmembrane region" description="Helical" evidence="2">
    <location>
        <begin position="320"/>
        <end position="336"/>
    </location>
</feature>
<sequence>MGNSRIARIALGSACAIGLGRFAYGLVLPAMTADLHWSLGTAATLSTANGAGYLVGALMTPPVTARWGTVTTFRLGLAICAASIGATAAAGALPAGGAAYAVLLLTRAVTGLAGALVFVTGAVLAPGGTFFAGTGVGIAISGAVLPPLLAPDAGRWPLAWLFLAVAAAGCTAAAWTAAAPTATAATDRPDLMEPARRPDQTKEPDRPSSPDQPKSLGQPSSPGQLGTANRTDSANRTSSSDVAMRTVLRAVGESARPVARGARLWRVAVAYALFAAGYLAYLTFLSSYLQSRTASAGLVAGVWALLGLAVLATPAVQRPAVPLAVLAIAAIVAWLWPQPVVVAASALAFGSSFMAVPAAVTGIARGKAAHGRVTTVVARLTVVFAAGQMAGPWLAGLVADRTTPAAALVWTAALCAAAAVVAARGAGAPAGEVRQPA</sequence>
<feature type="transmembrane region" description="Helical" evidence="2">
    <location>
        <begin position="99"/>
        <end position="123"/>
    </location>
</feature>
<feature type="compositionally biased region" description="Polar residues" evidence="1">
    <location>
        <begin position="209"/>
        <end position="241"/>
    </location>
</feature>
<organism evidence="3 4">
    <name type="scientific">Dactylosporangium darangshiense</name>
    <dbReference type="NCBI Taxonomy" id="579108"/>
    <lineage>
        <taxon>Bacteria</taxon>
        <taxon>Bacillati</taxon>
        <taxon>Actinomycetota</taxon>
        <taxon>Actinomycetes</taxon>
        <taxon>Micromonosporales</taxon>
        <taxon>Micromonosporaceae</taxon>
        <taxon>Dactylosporangium</taxon>
    </lineage>
</organism>
<dbReference type="EMBL" id="BAABAT010000008">
    <property type="protein sequence ID" value="GAA4249703.1"/>
    <property type="molecule type" value="Genomic_DNA"/>
</dbReference>
<feature type="transmembrane region" description="Helical" evidence="2">
    <location>
        <begin position="294"/>
        <end position="313"/>
    </location>
</feature>
<proteinExistence type="predicted"/>
<gene>
    <name evidence="3" type="ORF">GCM10022255_034870</name>
</gene>
<feature type="transmembrane region" description="Helical" evidence="2">
    <location>
        <begin position="156"/>
        <end position="178"/>
    </location>
</feature>
<feature type="compositionally biased region" description="Basic and acidic residues" evidence="1">
    <location>
        <begin position="187"/>
        <end position="208"/>
    </location>
</feature>
<keyword evidence="2" id="KW-1133">Transmembrane helix</keyword>
<feature type="transmembrane region" description="Helical" evidence="2">
    <location>
        <begin position="72"/>
        <end position="93"/>
    </location>
</feature>
<dbReference type="InterPro" id="IPR010645">
    <property type="entry name" value="MFS_4"/>
</dbReference>
<dbReference type="Pfam" id="PF06779">
    <property type="entry name" value="MFS_4"/>
    <property type="match status" value="2"/>
</dbReference>
<feature type="transmembrane region" description="Helical" evidence="2">
    <location>
        <begin position="35"/>
        <end position="60"/>
    </location>
</feature>
<dbReference type="SUPFAM" id="SSF103473">
    <property type="entry name" value="MFS general substrate transporter"/>
    <property type="match status" value="1"/>
</dbReference>
<evidence type="ECO:0000256" key="2">
    <source>
        <dbReference type="SAM" id="Phobius"/>
    </source>
</evidence>
<feature type="transmembrane region" description="Helical" evidence="2">
    <location>
        <begin position="342"/>
        <end position="364"/>
    </location>
</feature>
<dbReference type="Gene3D" id="1.20.1250.20">
    <property type="entry name" value="MFS general substrate transporter like domains"/>
    <property type="match status" value="1"/>
</dbReference>
<dbReference type="PANTHER" id="PTHR23537">
    <property type="match status" value="1"/>
</dbReference>
<dbReference type="InterPro" id="IPR036259">
    <property type="entry name" value="MFS_trans_sf"/>
</dbReference>
<dbReference type="PANTHER" id="PTHR23537:SF1">
    <property type="entry name" value="SUGAR TRANSPORTER"/>
    <property type="match status" value="1"/>
</dbReference>
<keyword evidence="2" id="KW-0812">Transmembrane</keyword>